<dbReference type="InterPro" id="IPR036393">
    <property type="entry name" value="AceGlu_kinase-like_sf"/>
</dbReference>
<evidence type="ECO:0000256" key="12">
    <source>
        <dbReference type="RuleBase" id="RU003737"/>
    </source>
</evidence>
<dbReference type="Pfam" id="PF00278">
    <property type="entry name" value="Orn_DAP_Arg_deC"/>
    <property type="match status" value="1"/>
</dbReference>
<evidence type="ECO:0000259" key="15">
    <source>
        <dbReference type="Pfam" id="PF00696"/>
    </source>
</evidence>
<dbReference type="NCBIfam" id="NF006515">
    <property type="entry name" value="PRK08961.1"/>
    <property type="match status" value="1"/>
</dbReference>
<dbReference type="UniPathway" id="UPA00050">
    <property type="reaction ID" value="UER00461"/>
</dbReference>
<dbReference type="SUPFAM" id="SSF50621">
    <property type="entry name" value="Alanine racemase C-terminal domain-like"/>
    <property type="match status" value="1"/>
</dbReference>
<name>A0A5B8XNA3_9DELT</name>
<dbReference type="UniPathway" id="UPA00034">
    <property type="reaction ID" value="UER00015"/>
</dbReference>
<evidence type="ECO:0000313" key="17">
    <source>
        <dbReference type="EMBL" id="QED27100.1"/>
    </source>
</evidence>
<protein>
    <recommendedName>
        <fullName evidence="10">Diaminopimelate decarboxylase</fullName>
        <ecNumber evidence="10">4.1.1.20</ecNumber>
    </recommendedName>
</protein>
<evidence type="ECO:0000256" key="1">
    <source>
        <dbReference type="ARBA" id="ARBA00001933"/>
    </source>
</evidence>
<dbReference type="Gene3D" id="2.40.37.10">
    <property type="entry name" value="Lyase, Ornithine Decarboxylase, Chain A, domain 1"/>
    <property type="match status" value="1"/>
</dbReference>
<evidence type="ECO:0000259" key="16">
    <source>
        <dbReference type="Pfam" id="PF02784"/>
    </source>
</evidence>
<dbReference type="GO" id="GO:0008836">
    <property type="term" value="F:diaminopimelate decarboxylase activity"/>
    <property type="evidence" value="ECO:0007669"/>
    <property type="project" value="UniProtKB-UniRule"/>
</dbReference>
<evidence type="ECO:0000256" key="8">
    <source>
        <dbReference type="ARBA" id="ARBA00022898"/>
    </source>
</evidence>
<evidence type="ECO:0000259" key="14">
    <source>
        <dbReference type="Pfam" id="PF00278"/>
    </source>
</evidence>
<dbReference type="InterPro" id="IPR018042">
    <property type="entry name" value="Aspartate_kinase_CS"/>
</dbReference>
<dbReference type="PANTHER" id="PTHR43727:SF2">
    <property type="entry name" value="GROUP IV DECARBOXYLASE"/>
    <property type="match status" value="1"/>
</dbReference>
<feature type="active site" description="Proton donor" evidence="11">
    <location>
        <position position="805"/>
    </location>
</feature>
<dbReference type="GO" id="GO:0005524">
    <property type="term" value="F:ATP binding"/>
    <property type="evidence" value="ECO:0007669"/>
    <property type="project" value="UniProtKB-KW"/>
</dbReference>
<organism evidence="17 18">
    <name type="scientific">Microvenator marinus</name>
    <dbReference type="NCBI Taxonomy" id="2600177"/>
    <lineage>
        <taxon>Bacteria</taxon>
        <taxon>Deltaproteobacteria</taxon>
        <taxon>Bradymonadales</taxon>
        <taxon>Microvenatoraceae</taxon>
        <taxon>Microvenator</taxon>
    </lineage>
</organism>
<keyword evidence="3 17" id="KW-0808">Transferase</keyword>
<dbReference type="OrthoDB" id="9802241at2"/>
<evidence type="ECO:0000256" key="6">
    <source>
        <dbReference type="ARBA" id="ARBA00022793"/>
    </source>
</evidence>
<evidence type="ECO:0000256" key="7">
    <source>
        <dbReference type="ARBA" id="ARBA00022840"/>
    </source>
</evidence>
<dbReference type="NCBIfam" id="TIGR00657">
    <property type="entry name" value="asp_kinases"/>
    <property type="match status" value="1"/>
</dbReference>
<dbReference type="GO" id="GO:0009088">
    <property type="term" value="P:threonine biosynthetic process"/>
    <property type="evidence" value="ECO:0007669"/>
    <property type="project" value="UniProtKB-UniPathway"/>
</dbReference>
<evidence type="ECO:0000256" key="3">
    <source>
        <dbReference type="ARBA" id="ARBA00022679"/>
    </source>
</evidence>
<evidence type="ECO:0000256" key="9">
    <source>
        <dbReference type="ARBA" id="ARBA00023239"/>
    </source>
</evidence>
<comment type="pathway">
    <text evidence="13">Amino-acid biosynthesis; L-threonine biosynthesis; L-threonine from L-aspartate: step 1/5.</text>
</comment>
<dbReference type="Gene3D" id="3.20.20.10">
    <property type="entry name" value="Alanine racemase"/>
    <property type="match status" value="1"/>
</dbReference>
<dbReference type="PROSITE" id="PS00878">
    <property type="entry name" value="ODR_DC_2_1"/>
    <property type="match status" value="1"/>
</dbReference>
<comment type="pathway">
    <text evidence="2 13">Amino-acid biosynthesis; L-lysine biosynthesis via DAP pathway; (S)-tetrahydrodipicolinate from L-aspartate: step 1/4.</text>
</comment>
<keyword evidence="18" id="KW-1185">Reference proteome</keyword>
<comment type="similarity">
    <text evidence="12">Belongs to the Orn/Lys/Arg decarboxylase class-II family.</text>
</comment>
<dbReference type="SUPFAM" id="SSF55021">
    <property type="entry name" value="ACT-like"/>
    <property type="match status" value="2"/>
</dbReference>
<evidence type="ECO:0000256" key="5">
    <source>
        <dbReference type="ARBA" id="ARBA00022777"/>
    </source>
</evidence>
<feature type="domain" description="Aspartate/glutamate/uridylate kinase" evidence="15">
    <location>
        <begin position="4"/>
        <end position="285"/>
    </location>
</feature>
<dbReference type="InterPro" id="IPR002986">
    <property type="entry name" value="DAP_deCOOHase_LysA"/>
</dbReference>
<dbReference type="Proteomes" id="UP000321595">
    <property type="component" value="Chromosome"/>
</dbReference>
<dbReference type="InterPro" id="IPR029066">
    <property type="entry name" value="PLP-binding_barrel"/>
</dbReference>
<dbReference type="InterPro" id="IPR001341">
    <property type="entry name" value="Asp_kinase"/>
</dbReference>
<dbReference type="PRINTS" id="PR01181">
    <property type="entry name" value="DAPDCRBXLASE"/>
</dbReference>
<evidence type="ECO:0000256" key="4">
    <source>
        <dbReference type="ARBA" id="ARBA00022741"/>
    </source>
</evidence>
<dbReference type="PANTHER" id="PTHR43727">
    <property type="entry name" value="DIAMINOPIMELATE DECARBOXYLASE"/>
    <property type="match status" value="1"/>
</dbReference>
<proteinExistence type="inferred from homology"/>
<feature type="domain" description="Orn/DAP/Arg decarboxylase 2 N-terminal" evidence="16">
    <location>
        <begin position="520"/>
        <end position="741"/>
    </location>
</feature>
<dbReference type="EC" id="4.1.1.20" evidence="10"/>
<comment type="cofactor">
    <cofactor evidence="1 11">
        <name>pyridoxal 5'-phosphate</name>
        <dbReference type="ChEBI" id="CHEBI:597326"/>
    </cofactor>
</comment>
<dbReference type="InterPro" id="IPR011246">
    <property type="entry name" value="DAP_dec_asp_kin"/>
</dbReference>
<dbReference type="InterPro" id="IPR045865">
    <property type="entry name" value="ACT-like_dom_sf"/>
</dbReference>
<feature type="domain" description="Orn/DAP/Arg decarboxylase 2 C-terminal" evidence="14">
    <location>
        <begin position="504"/>
        <end position="832"/>
    </location>
</feature>
<keyword evidence="6" id="KW-0210">Decarboxylase</keyword>
<keyword evidence="8 11" id="KW-0663">Pyridoxal phosphate</keyword>
<evidence type="ECO:0000256" key="10">
    <source>
        <dbReference type="NCBIfam" id="TIGR01048"/>
    </source>
</evidence>
<dbReference type="InterPro" id="IPR022644">
    <property type="entry name" value="De-COase2_N"/>
</dbReference>
<dbReference type="GO" id="GO:0004072">
    <property type="term" value="F:aspartate kinase activity"/>
    <property type="evidence" value="ECO:0007669"/>
    <property type="project" value="InterPro"/>
</dbReference>
<dbReference type="NCBIfam" id="TIGR01048">
    <property type="entry name" value="lysA"/>
    <property type="match status" value="1"/>
</dbReference>
<comment type="pathway">
    <text evidence="13">Amino-acid biosynthesis; L-methionine biosynthesis via de novo pathway; L-homoserine from L-aspartate: step 1/3.</text>
</comment>
<dbReference type="AlphaFoldDB" id="A0A5B8XNA3"/>
<evidence type="ECO:0000256" key="2">
    <source>
        <dbReference type="ARBA" id="ARBA00004766"/>
    </source>
</evidence>
<dbReference type="InterPro" id="IPR001048">
    <property type="entry name" value="Asp/Glu/Uridylate_kinase"/>
</dbReference>
<accession>A0A5B8XNA3</accession>
<evidence type="ECO:0000256" key="11">
    <source>
        <dbReference type="PIRSR" id="PIRSR600183-50"/>
    </source>
</evidence>
<dbReference type="RefSeq" id="WP_146958785.1">
    <property type="nucleotide sequence ID" value="NZ_CP042467.1"/>
</dbReference>
<evidence type="ECO:0000256" key="13">
    <source>
        <dbReference type="RuleBase" id="RU004249"/>
    </source>
</evidence>
<dbReference type="PRINTS" id="PR01179">
    <property type="entry name" value="ODADCRBXLASE"/>
</dbReference>
<dbReference type="InterPro" id="IPR000183">
    <property type="entry name" value="Orn/DAP/Arg_de-COase"/>
</dbReference>
<keyword evidence="4" id="KW-0547">Nucleotide-binding</keyword>
<dbReference type="InterPro" id="IPR022653">
    <property type="entry name" value="De-COase2_pyr-phos_BS"/>
</dbReference>
<dbReference type="UniPathway" id="UPA00051">
    <property type="reaction ID" value="UER00462"/>
</dbReference>
<evidence type="ECO:0000313" key="18">
    <source>
        <dbReference type="Proteomes" id="UP000321595"/>
    </source>
</evidence>
<keyword evidence="9 17" id="KW-0456">Lyase</keyword>
<feature type="modified residue" description="N6-(pyridoxal phosphate)lysine" evidence="11">
    <location>
        <position position="531"/>
    </location>
</feature>
<dbReference type="InterPro" id="IPR022657">
    <property type="entry name" value="De-COase2_CS"/>
</dbReference>
<dbReference type="Pfam" id="PF02784">
    <property type="entry name" value="Orn_Arg_deC_N"/>
    <property type="match status" value="1"/>
</dbReference>
<keyword evidence="13" id="KW-0028">Amino-acid biosynthesis</keyword>
<dbReference type="SUPFAM" id="SSF53633">
    <property type="entry name" value="Carbamate kinase-like"/>
    <property type="match status" value="1"/>
</dbReference>
<sequence length="854" mass="93018">MKNYVVLKFGGTSVSSRARWETIASIVRSRIEANETPFVVCSALSGVTNLLERLLVEAPSGTHHETLATIEGRHKEIAAELGVPFELVSNELTELGRLALGASLTNEVSPRLRARALGMGELMSTRLGAAFLESIGVESEWMDARQHLKAVALPNEPDAKHYLSALCDYSADEELAAALKPRVAVVTQGFIATHAHKPGETVLLGRGGSDTSGAYFAHKLGATRLEIWTDVPGMYTANPREVASARLLKQLHYEEAQELASMGAKVLHPRCLAPVREAGIPLHIKCTELPDVEGTVISGDSPDFGAQVKAISSKGGVMLVSMDTLGMWQQVGFLADTFDCFKRHGLSIDLVTTSESNVTVSLDPAANVLDPATSEALLSDLREFCTARMIGPCAAVSLVGHNIRAILHQLGPALEAFGEQRIYLVSQAASDLNLTFVVDEEHANKLVQRLHELLFHDRVSDALLGPTWNALFHPDGDSDRLDDDVWWFSKRSELLELAKDGPAYVYDVSTIQRRAEELQGLGLDRVFYAIKANPNPEVLKTILDFGFGLECVSPGELEHAKAMGASERLFTPNFAPKEEYISGFESATYLTLDNLHPLRHWPEVFAGRDILVRMDPGHGRGHHKKVKTAGAQSKFGIPPEQVEELADLVKRHDINVIGLHSHVGSGITYAATWSETAMFLAGVADRLGSVRILNLGGGLGVPEKLGDKRLDLSEVKETIAAFRQARPEFELWMEPGRYLVAESGVLLGRVTQIKEKEGGRFFVGLDIGMNSLIRPALYGAYHPIVNLSKVDGSPKIVADVVGPICETGDVLGHKRRLPVSEEGDVFLIASAGAYGYVMGSQYNLRKPAIERILR</sequence>
<dbReference type="KEGG" id="bbae:FRD01_07565"/>
<dbReference type="Pfam" id="PF00696">
    <property type="entry name" value="AA_kinase"/>
    <property type="match status" value="1"/>
</dbReference>
<reference evidence="17 18" key="1">
    <citation type="submission" date="2019-08" db="EMBL/GenBank/DDBJ databases">
        <authorList>
            <person name="Liang Q."/>
        </authorList>
    </citation>
    <scope>NUCLEOTIDE SEQUENCE [LARGE SCALE GENOMIC DNA]</scope>
    <source>
        <strain evidence="17 18">V1718</strain>
    </source>
</reference>
<dbReference type="SUPFAM" id="SSF51419">
    <property type="entry name" value="PLP-binding barrel"/>
    <property type="match status" value="1"/>
</dbReference>
<keyword evidence="7" id="KW-0067">ATP-binding</keyword>
<dbReference type="PROSITE" id="PS00324">
    <property type="entry name" value="ASPARTOKINASE"/>
    <property type="match status" value="1"/>
</dbReference>
<dbReference type="GO" id="GO:0009089">
    <property type="term" value="P:lysine biosynthetic process via diaminopimelate"/>
    <property type="evidence" value="ECO:0007669"/>
    <property type="project" value="UniProtKB-UniRule"/>
</dbReference>
<dbReference type="Gene3D" id="3.30.70.260">
    <property type="match status" value="2"/>
</dbReference>
<keyword evidence="5 17" id="KW-0418">Kinase</keyword>
<dbReference type="InterPro" id="IPR009006">
    <property type="entry name" value="Ala_racemase/Decarboxylase_C"/>
</dbReference>
<dbReference type="PROSITE" id="PS00879">
    <property type="entry name" value="ODR_DC_2_2"/>
    <property type="match status" value="1"/>
</dbReference>
<dbReference type="InterPro" id="IPR022643">
    <property type="entry name" value="De-COase2_C"/>
</dbReference>
<gene>
    <name evidence="17" type="ORF">FRD01_07565</name>
</gene>
<dbReference type="PIRSF" id="PIRSF036459">
    <property type="entry name" value="DAP_dec_asp_kin"/>
    <property type="match status" value="1"/>
</dbReference>
<dbReference type="EMBL" id="CP042467">
    <property type="protein sequence ID" value="QED27100.1"/>
    <property type="molecule type" value="Genomic_DNA"/>
</dbReference>
<dbReference type="Gene3D" id="3.40.1160.10">
    <property type="entry name" value="Acetylglutamate kinase-like"/>
    <property type="match status" value="1"/>
</dbReference>